<feature type="transmembrane region" description="Helical" evidence="1">
    <location>
        <begin position="45"/>
        <end position="63"/>
    </location>
</feature>
<evidence type="ECO:0000313" key="3">
    <source>
        <dbReference type="Proteomes" id="UP000320085"/>
    </source>
</evidence>
<dbReference type="AlphaFoldDB" id="A0A543PKP4"/>
<evidence type="ECO:0000256" key="1">
    <source>
        <dbReference type="SAM" id="Phobius"/>
    </source>
</evidence>
<keyword evidence="1" id="KW-0812">Transmembrane</keyword>
<comment type="caution">
    <text evidence="2">The sequence shown here is derived from an EMBL/GenBank/DDBJ whole genome shotgun (WGS) entry which is preliminary data.</text>
</comment>
<dbReference type="RefSeq" id="WP_141823975.1">
    <property type="nucleotide sequence ID" value="NZ_BAAAQC010000002.1"/>
</dbReference>
<feature type="transmembrane region" description="Helical" evidence="1">
    <location>
        <begin position="17"/>
        <end position="38"/>
    </location>
</feature>
<keyword evidence="1" id="KW-1133">Transmembrane helix</keyword>
<reference evidence="2 3" key="1">
    <citation type="submission" date="2019-06" db="EMBL/GenBank/DDBJ databases">
        <title>Sequencing the genomes of 1000 actinobacteria strains.</title>
        <authorList>
            <person name="Klenk H.-P."/>
        </authorList>
    </citation>
    <scope>NUCLEOTIDE SEQUENCE [LARGE SCALE GENOMIC DNA]</scope>
    <source>
        <strain evidence="2 3">DSM 21776</strain>
    </source>
</reference>
<accession>A0A543PKP4</accession>
<protein>
    <submittedName>
        <fullName evidence="2">Uncharacterized protein</fullName>
    </submittedName>
</protein>
<keyword evidence="1" id="KW-0472">Membrane</keyword>
<evidence type="ECO:0000313" key="2">
    <source>
        <dbReference type="EMBL" id="TQN44647.1"/>
    </source>
</evidence>
<proteinExistence type="predicted"/>
<dbReference type="Proteomes" id="UP000320085">
    <property type="component" value="Unassembled WGS sequence"/>
</dbReference>
<organism evidence="2 3">
    <name type="scientific">Humibacillus xanthopallidus</name>
    <dbReference type="NCBI Taxonomy" id="412689"/>
    <lineage>
        <taxon>Bacteria</taxon>
        <taxon>Bacillati</taxon>
        <taxon>Actinomycetota</taxon>
        <taxon>Actinomycetes</taxon>
        <taxon>Micrococcales</taxon>
        <taxon>Intrasporangiaceae</taxon>
        <taxon>Humibacillus</taxon>
    </lineage>
</organism>
<dbReference type="EMBL" id="VFQF01000003">
    <property type="protein sequence ID" value="TQN44647.1"/>
    <property type="molecule type" value="Genomic_DNA"/>
</dbReference>
<name>A0A543PKP4_9MICO</name>
<sequence length="68" mass="7049">MAVPDGRANAFYDWSTGAAWVIAAGALAVFATGVAMMLRMRHAPMAVAGLLMATFLSVCWTGLMTGGI</sequence>
<gene>
    <name evidence="2" type="ORF">FHX52_3864</name>
</gene>